<feature type="region of interest" description="Disordered" evidence="1">
    <location>
        <begin position="1"/>
        <end position="91"/>
    </location>
</feature>
<sequence>MAQGKLKVKAQLPKSTKKGKKVTRNKGVVKKANRPALPSKKKNPEAAKLKKELAKTIHESMEKELRAKALGGKSSLTKKKGTTSETSKKRR</sequence>
<dbReference type="Pfam" id="PF09495">
    <property type="entry name" value="DUF2462"/>
    <property type="match status" value="1"/>
</dbReference>
<gene>
    <name evidence="2" type="ORF">J437_LFUL003718</name>
</gene>
<dbReference type="InterPro" id="IPR019034">
    <property type="entry name" value="UPF0390"/>
</dbReference>
<feature type="compositionally biased region" description="Basic and acidic residues" evidence="1">
    <location>
        <begin position="42"/>
        <end position="67"/>
    </location>
</feature>
<evidence type="ECO:0000313" key="2">
    <source>
        <dbReference type="EMBL" id="KAG8223830.1"/>
    </source>
</evidence>
<name>A0A8K0JXW6_LADFU</name>
<proteinExistence type="predicted"/>
<evidence type="ECO:0000313" key="3">
    <source>
        <dbReference type="Proteomes" id="UP000792457"/>
    </source>
</evidence>
<feature type="compositionally biased region" description="Basic residues" evidence="1">
    <location>
        <begin position="15"/>
        <end position="33"/>
    </location>
</feature>
<organism evidence="2 3">
    <name type="scientific">Ladona fulva</name>
    <name type="common">Scarce chaser dragonfly</name>
    <name type="synonym">Libellula fulva</name>
    <dbReference type="NCBI Taxonomy" id="123851"/>
    <lineage>
        <taxon>Eukaryota</taxon>
        <taxon>Metazoa</taxon>
        <taxon>Ecdysozoa</taxon>
        <taxon>Arthropoda</taxon>
        <taxon>Hexapoda</taxon>
        <taxon>Insecta</taxon>
        <taxon>Pterygota</taxon>
        <taxon>Palaeoptera</taxon>
        <taxon>Odonata</taxon>
        <taxon>Epiprocta</taxon>
        <taxon>Anisoptera</taxon>
        <taxon>Libelluloidea</taxon>
        <taxon>Libellulidae</taxon>
        <taxon>Ladona</taxon>
    </lineage>
</organism>
<dbReference type="Proteomes" id="UP000792457">
    <property type="component" value="Unassembled WGS sequence"/>
</dbReference>
<reference evidence="2" key="2">
    <citation type="submission" date="2017-10" db="EMBL/GenBank/DDBJ databases">
        <title>Ladona fulva Genome sequencing and assembly.</title>
        <authorList>
            <person name="Murali S."/>
            <person name="Richards S."/>
            <person name="Bandaranaike D."/>
            <person name="Bellair M."/>
            <person name="Blankenburg K."/>
            <person name="Chao H."/>
            <person name="Dinh H."/>
            <person name="Doddapaneni H."/>
            <person name="Dugan-Rocha S."/>
            <person name="Elkadiri S."/>
            <person name="Gnanaolivu R."/>
            <person name="Hernandez B."/>
            <person name="Skinner E."/>
            <person name="Javaid M."/>
            <person name="Lee S."/>
            <person name="Li M."/>
            <person name="Ming W."/>
            <person name="Munidasa M."/>
            <person name="Muniz J."/>
            <person name="Nguyen L."/>
            <person name="Hughes D."/>
            <person name="Osuji N."/>
            <person name="Pu L.-L."/>
            <person name="Puazo M."/>
            <person name="Qu C."/>
            <person name="Quiroz J."/>
            <person name="Raj R."/>
            <person name="Weissenberger G."/>
            <person name="Xin Y."/>
            <person name="Zou X."/>
            <person name="Han Y."/>
            <person name="Worley K."/>
            <person name="Muzny D."/>
            <person name="Gibbs R."/>
        </authorList>
    </citation>
    <scope>NUCLEOTIDE SEQUENCE</scope>
    <source>
        <strain evidence="2">Sampled in the wild</strain>
    </source>
</reference>
<keyword evidence="3" id="KW-1185">Reference proteome</keyword>
<comment type="caution">
    <text evidence="2">The sequence shown here is derived from an EMBL/GenBank/DDBJ whole genome shotgun (WGS) entry which is preliminary data.</text>
</comment>
<dbReference type="EMBL" id="KZ308175">
    <property type="protein sequence ID" value="KAG8223830.1"/>
    <property type="molecule type" value="Genomic_DNA"/>
</dbReference>
<protein>
    <submittedName>
        <fullName evidence="2">Uncharacterized protein</fullName>
    </submittedName>
</protein>
<dbReference type="OrthoDB" id="6261058at2759"/>
<dbReference type="AlphaFoldDB" id="A0A8K0JXW6"/>
<reference evidence="2" key="1">
    <citation type="submission" date="2013-04" db="EMBL/GenBank/DDBJ databases">
        <authorList>
            <person name="Qu J."/>
            <person name="Murali S.C."/>
            <person name="Bandaranaike D."/>
            <person name="Bellair M."/>
            <person name="Blankenburg K."/>
            <person name="Chao H."/>
            <person name="Dinh H."/>
            <person name="Doddapaneni H."/>
            <person name="Downs B."/>
            <person name="Dugan-Rocha S."/>
            <person name="Elkadiri S."/>
            <person name="Gnanaolivu R.D."/>
            <person name="Hernandez B."/>
            <person name="Javaid M."/>
            <person name="Jayaseelan J.C."/>
            <person name="Lee S."/>
            <person name="Li M."/>
            <person name="Ming W."/>
            <person name="Munidasa M."/>
            <person name="Muniz J."/>
            <person name="Nguyen L."/>
            <person name="Ongeri F."/>
            <person name="Osuji N."/>
            <person name="Pu L.-L."/>
            <person name="Puazo M."/>
            <person name="Qu C."/>
            <person name="Quiroz J."/>
            <person name="Raj R."/>
            <person name="Weissenberger G."/>
            <person name="Xin Y."/>
            <person name="Zou X."/>
            <person name="Han Y."/>
            <person name="Richards S."/>
            <person name="Worley K."/>
            <person name="Muzny D."/>
            <person name="Gibbs R."/>
        </authorList>
    </citation>
    <scope>NUCLEOTIDE SEQUENCE</scope>
    <source>
        <strain evidence="2">Sampled in the wild</strain>
    </source>
</reference>
<evidence type="ECO:0000256" key="1">
    <source>
        <dbReference type="SAM" id="MobiDB-lite"/>
    </source>
</evidence>
<accession>A0A8K0JXW6</accession>